<dbReference type="InterPro" id="IPR009569">
    <property type="entry name" value="AA_synth_put"/>
</dbReference>
<feature type="compositionally biased region" description="Basic and acidic residues" evidence="1">
    <location>
        <begin position="182"/>
        <end position="194"/>
    </location>
</feature>
<evidence type="ECO:0000313" key="2">
    <source>
        <dbReference type="EMBL" id="GGE10815.1"/>
    </source>
</evidence>
<evidence type="ECO:0008006" key="4">
    <source>
        <dbReference type="Google" id="ProtNLM"/>
    </source>
</evidence>
<proteinExistence type="predicted"/>
<reference evidence="2" key="2">
    <citation type="submission" date="2020-09" db="EMBL/GenBank/DDBJ databases">
        <authorList>
            <person name="Sun Q."/>
            <person name="Zhou Y."/>
        </authorList>
    </citation>
    <scope>NUCLEOTIDE SEQUENCE</scope>
    <source>
        <strain evidence="2">CGMCC 1.15367</strain>
    </source>
</reference>
<dbReference type="InterPro" id="IPR035936">
    <property type="entry name" value="BB2672"/>
</dbReference>
<dbReference type="AlphaFoldDB" id="A0A917E746"/>
<sequence>MTLRIRRLLTVVEETLIEGGVPVDPPTRRAAAVAVIENPYAGRFEADLSPLYEVGRALGELLPARAVAALGIPGPAVESFGKAALVGEDGELEHAAALLHPEIGAPFRALLGGGAALIPSSKKRGGIGAPFDIPLGHKDAARVRSHFDGMEVRVPDGPRPDEVAVAVAVTDSGRPHPRVGGLRKEEIEGRDGVV</sequence>
<dbReference type="Pfam" id="PF06684">
    <property type="entry name" value="AA_synth"/>
    <property type="match status" value="1"/>
</dbReference>
<keyword evidence="3" id="KW-1185">Reference proteome</keyword>
<dbReference type="Proteomes" id="UP000644699">
    <property type="component" value="Unassembled WGS sequence"/>
</dbReference>
<evidence type="ECO:0000313" key="3">
    <source>
        <dbReference type="Proteomes" id="UP000644699"/>
    </source>
</evidence>
<gene>
    <name evidence="2" type="ORF">GCM10011390_32290</name>
</gene>
<accession>A0A917E746</accession>
<dbReference type="EMBL" id="BMIQ01000005">
    <property type="protein sequence ID" value="GGE10815.1"/>
    <property type="molecule type" value="Genomic_DNA"/>
</dbReference>
<comment type="caution">
    <text evidence="2">The sequence shown here is derived from an EMBL/GenBank/DDBJ whole genome shotgun (WGS) entry which is preliminary data.</text>
</comment>
<feature type="region of interest" description="Disordered" evidence="1">
    <location>
        <begin position="171"/>
        <end position="194"/>
    </location>
</feature>
<name>A0A917E746_9HYPH</name>
<dbReference type="RefSeq" id="WP_188910283.1">
    <property type="nucleotide sequence ID" value="NZ_BMIQ01000005.1"/>
</dbReference>
<dbReference type="Gene3D" id="3.30.1330.110">
    <property type="entry name" value="BB2672"/>
    <property type="match status" value="1"/>
</dbReference>
<protein>
    <recommendedName>
        <fullName evidence="4">Amino acid synthesis protein</fullName>
    </recommendedName>
</protein>
<reference evidence="2" key="1">
    <citation type="journal article" date="2014" name="Int. J. Syst. Evol. Microbiol.">
        <title>Complete genome sequence of Corynebacterium casei LMG S-19264T (=DSM 44701T), isolated from a smear-ripened cheese.</title>
        <authorList>
            <consortium name="US DOE Joint Genome Institute (JGI-PGF)"/>
            <person name="Walter F."/>
            <person name="Albersmeier A."/>
            <person name="Kalinowski J."/>
            <person name="Ruckert C."/>
        </authorList>
    </citation>
    <scope>NUCLEOTIDE SEQUENCE</scope>
    <source>
        <strain evidence="2">CGMCC 1.15367</strain>
    </source>
</reference>
<organism evidence="2 3">
    <name type="scientific">Aureimonas endophytica</name>
    <dbReference type="NCBI Taxonomy" id="2027858"/>
    <lineage>
        <taxon>Bacteria</taxon>
        <taxon>Pseudomonadati</taxon>
        <taxon>Pseudomonadota</taxon>
        <taxon>Alphaproteobacteria</taxon>
        <taxon>Hyphomicrobiales</taxon>
        <taxon>Aurantimonadaceae</taxon>
        <taxon>Aureimonas</taxon>
    </lineage>
</organism>
<dbReference type="SUPFAM" id="SSF160519">
    <property type="entry name" value="BB2672-like"/>
    <property type="match status" value="1"/>
</dbReference>
<evidence type="ECO:0000256" key="1">
    <source>
        <dbReference type="SAM" id="MobiDB-lite"/>
    </source>
</evidence>